<organism evidence="1">
    <name type="scientific">Siphoviridae sp. ctkTc5</name>
    <dbReference type="NCBI Taxonomy" id="2827922"/>
    <lineage>
        <taxon>Viruses</taxon>
        <taxon>Duplodnaviria</taxon>
        <taxon>Heunggongvirae</taxon>
        <taxon>Uroviricota</taxon>
        <taxon>Caudoviricetes</taxon>
    </lineage>
</organism>
<proteinExistence type="predicted"/>
<name>A0A8S5SKB4_9CAUD</name>
<dbReference type="InterPro" id="IPR009660">
    <property type="entry name" value="Phage_A500_Gp15"/>
</dbReference>
<evidence type="ECO:0000313" key="1">
    <source>
        <dbReference type="EMBL" id="DAF51360.1"/>
    </source>
</evidence>
<sequence length="201" mass="23083">MLDLSRKLTDELVLGDDVYPMNIAFNKVLKVVELINDDDIDELYKPFLAIQILTGVDFTQALTPEQATAIFKMIFEEHIRIIPAKDTAPVLDLAGNPIKSKIRSRSQSEGGDRLFSLKYDAEYIYSSFLQAYGIDLIDAQNSLHWKKFNALLNGLPSDTKFAEVLKIRSYKPQKGDSKQYKENMKKLKKEYALPDKFDYEF</sequence>
<dbReference type="EMBL" id="BK032615">
    <property type="protein sequence ID" value="DAF51360.1"/>
    <property type="molecule type" value="Genomic_DNA"/>
</dbReference>
<accession>A0A8S5SKB4</accession>
<reference evidence="1" key="1">
    <citation type="journal article" date="2021" name="Proc. Natl. Acad. Sci. U.S.A.">
        <title>A Catalog of Tens of Thousands of Viruses from Human Metagenomes Reveals Hidden Associations with Chronic Diseases.</title>
        <authorList>
            <person name="Tisza M.J."/>
            <person name="Buck C.B."/>
        </authorList>
    </citation>
    <scope>NUCLEOTIDE SEQUENCE</scope>
    <source>
        <strain evidence="1">CtkTc5</strain>
    </source>
</reference>
<protein>
    <submittedName>
        <fullName evidence="1">Uncharacterized protein</fullName>
    </submittedName>
</protein>
<dbReference type="Pfam" id="PF06854">
    <property type="entry name" value="Phage_Gp15"/>
    <property type="match status" value="1"/>
</dbReference>